<evidence type="ECO:0000256" key="1">
    <source>
        <dbReference type="ARBA" id="ARBA00022723"/>
    </source>
</evidence>
<accession>A0A218YXK2</accession>
<evidence type="ECO:0000313" key="5">
    <source>
        <dbReference type="EMBL" id="OWP00033.1"/>
    </source>
</evidence>
<dbReference type="GO" id="GO:0046872">
    <property type="term" value="F:metal ion binding"/>
    <property type="evidence" value="ECO:0007669"/>
    <property type="project" value="UniProtKB-KW"/>
</dbReference>
<evidence type="ECO:0000259" key="3">
    <source>
        <dbReference type="PROSITE" id="PS00497"/>
    </source>
</evidence>
<feature type="domain" description="Tyrosinase copper-binding" evidence="4">
    <location>
        <begin position="318"/>
        <end position="329"/>
    </location>
</feature>
<dbReference type="Gene3D" id="1.10.1280.10">
    <property type="entry name" value="Di-copper center containing domain from catechol oxidase"/>
    <property type="match status" value="1"/>
</dbReference>
<feature type="signal peptide" evidence="2">
    <location>
        <begin position="1"/>
        <end position="18"/>
    </location>
</feature>
<dbReference type="PANTHER" id="PTHR11474">
    <property type="entry name" value="TYROSINASE FAMILY MEMBER"/>
    <property type="match status" value="1"/>
</dbReference>
<evidence type="ECO:0000256" key="2">
    <source>
        <dbReference type="SAM" id="SignalP"/>
    </source>
</evidence>
<reference evidence="5 6" key="1">
    <citation type="submission" date="2017-04" db="EMBL/GenBank/DDBJ databases">
        <title>Draft genome sequence of Marssonina coronaria NL1: causal agent of apple blotch.</title>
        <authorList>
            <person name="Cheng Q."/>
        </authorList>
    </citation>
    <scope>NUCLEOTIDE SEQUENCE [LARGE SCALE GENOMIC DNA]</scope>
    <source>
        <strain evidence="5 6">NL1</strain>
    </source>
</reference>
<dbReference type="OrthoDB" id="6132182at2759"/>
<dbReference type="InParanoid" id="A0A218YXK2"/>
<evidence type="ECO:0000259" key="4">
    <source>
        <dbReference type="PROSITE" id="PS00498"/>
    </source>
</evidence>
<dbReference type="InterPro" id="IPR050316">
    <property type="entry name" value="Tyrosinase/Hemocyanin"/>
</dbReference>
<proteinExistence type="predicted"/>
<dbReference type="PROSITE" id="PS00497">
    <property type="entry name" value="TYROSINASE_1"/>
    <property type="match status" value="1"/>
</dbReference>
<sequence length="401" mass="43097">MQFTYVTGVYLLIGAAVSHPVMDSNAAARASLDHLASIATRNLRQTLDSASRSVSRATTCTKSNTAIRREWGVLTAEERIAYTDAVLCFQNKTTLTPAELIPGARSRFDDFVGTHINQTNYIHYTGTFLAWHRYFTWAYEQALRTECGYTGTQPYWDWTKFSNNTSSGPVFDGSATSMSGNGIYVAGRGDLALSLPGYPDIKLPPGDGGGCVFSGPFKDMKVNLGPVYLNLNGGGAASNGDGLSYNPRCLKRDIGSAVNEKFGNAAAVASLINENKDIESFQVTLQGTPGSGSIGVHGAGHFSIAGDPGADTFISPGDPAFYLHHAAIDRTWWIWQMQDPQNRINAISGTGTFLNNPESPNTTLDTIIDLGFAGNDVYGPTAMRDLMSTTAGPLCYTYDSL</sequence>
<dbReference type="InterPro" id="IPR002227">
    <property type="entry name" value="Tyrosinase_Cu-bd"/>
</dbReference>
<dbReference type="Pfam" id="PF00264">
    <property type="entry name" value="Tyrosinase"/>
    <property type="match status" value="1"/>
</dbReference>
<feature type="domain" description="Tyrosinase copper-binding" evidence="3">
    <location>
        <begin position="123"/>
        <end position="140"/>
    </location>
</feature>
<dbReference type="GO" id="GO:0016491">
    <property type="term" value="F:oxidoreductase activity"/>
    <property type="evidence" value="ECO:0007669"/>
    <property type="project" value="InterPro"/>
</dbReference>
<keyword evidence="1" id="KW-0479">Metal-binding</keyword>
<dbReference type="PANTHER" id="PTHR11474:SF116">
    <property type="entry name" value="TYROSINASE"/>
    <property type="match status" value="1"/>
</dbReference>
<keyword evidence="2" id="KW-0732">Signal</keyword>
<dbReference type="EMBL" id="MZNU01000337">
    <property type="protein sequence ID" value="OWP00033.1"/>
    <property type="molecule type" value="Genomic_DNA"/>
</dbReference>
<dbReference type="SUPFAM" id="SSF48056">
    <property type="entry name" value="Di-copper centre-containing domain"/>
    <property type="match status" value="1"/>
</dbReference>
<gene>
    <name evidence="5" type="ORF">B2J93_2380</name>
</gene>
<dbReference type="STRING" id="503106.A0A218YXK2"/>
<feature type="chain" id="PRO_5012352286" evidence="2">
    <location>
        <begin position="19"/>
        <end position="401"/>
    </location>
</feature>
<organism evidence="5 6">
    <name type="scientific">Diplocarpon coronariae</name>
    <dbReference type="NCBI Taxonomy" id="2795749"/>
    <lineage>
        <taxon>Eukaryota</taxon>
        <taxon>Fungi</taxon>
        <taxon>Dikarya</taxon>
        <taxon>Ascomycota</taxon>
        <taxon>Pezizomycotina</taxon>
        <taxon>Leotiomycetes</taxon>
        <taxon>Helotiales</taxon>
        <taxon>Drepanopezizaceae</taxon>
        <taxon>Diplocarpon</taxon>
    </lineage>
</organism>
<comment type="caution">
    <text evidence="5">The sequence shown here is derived from an EMBL/GenBank/DDBJ whole genome shotgun (WGS) entry which is preliminary data.</text>
</comment>
<dbReference type="PRINTS" id="PR00092">
    <property type="entry name" value="TYROSINASE"/>
</dbReference>
<protein>
    <submittedName>
        <fullName evidence="5">Tyrosinase central domain protein</fullName>
    </submittedName>
</protein>
<dbReference type="PROSITE" id="PS00498">
    <property type="entry name" value="TYROSINASE_2"/>
    <property type="match status" value="1"/>
</dbReference>
<keyword evidence="6" id="KW-1185">Reference proteome</keyword>
<name>A0A218YXK2_9HELO</name>
<evidence type="ECO:0000313" key="6">
    <source>
        <dbReference type="Proteomes" id="UP000242519"/>
    </source>
</evidence>
<dbReference type="InterPro" id="IPR008922">
    <property type="entry name" value="Di-copper_centre_dom_sf"/>
</dbReference>
<dbReference type="AlphaFoldDB" id="A0A218YXK2"/>
<dbReference type="Proteomes" id="UP000242519">
    <property type="component" value="Unassembled WGS sequence"/>
</dbReference>